<dbReference type="RefSeq" id="XP_052114579.1">
    <property type="nucleotide sequence ID" value="XM_052258619.1"/>
</dbReference>
<dbReference type="KEGG" id="adu:107477912"/>
<keyword evidence="1" id="KW-1185">Reference proteome</keyword>
<reference evidence="2" key="2">
    <citation type="submission" date="2025-08" db="UniProtKB">
        <authorList>
            <consortium name="RefSeq"/>
        </authorList>
    </citation>
    <scope>IDENTIFICATION</scope>
    <source>
        <tissue evidence="2">Whole plant</tissue>
    </source>
</reference>
<sequence>MVCSLGIGRMEVMARFLAGSFSQTIADDFGRSAAEYICRELREADEANLLDEEGVFGSAEGEGLLYWHHLGSCLQVRHFYHGHLQ</sequence>
<protein>
    <submittedName>
        <fullName evidence="2">Uncharacterized protein LOC107477912</fullName>
    </submittedName>
</protein>
<reference evidence="1" key="1">
    <citation type="journal article" date="2016" name="Nat. Genet.">
        <title>The genome sequences of Arachis duranensis and Arachis ipaensis, the diploid ancestors of cultivated peanut.</title>
        <authorList>
            <person name="Bertioli D.J."/>
            <person name="Cannon S.B."/>
            <person name="Froenicke L."/>
            <person name="Huang G."/>
            <person name="Farmer A.D."/>
            <person name="Cannon E.K."/>
            <person name="Liu X."/>
            <person name="Gao D."/>
            <person name="Clevenger J."/>
            <person name="Dash S."/>
            <person name="Ren L."/>
            <person name="Moretzsohn M.C."/>
            <person name="Shirasawa K."/>
            <person name="Huang W."/>
            <person name="Vidigal B."/>
            <person name="Abernathy B."/>
            <person name="Chu Y."/>
            <person name="Niederhuth C.E."/>
            <person name="Umale P."/>
            <person name="Araujo A.C."/>
            <person name="Kozik A."/>
            <person name="Kim K.D."/>
            <person name="Burow M.D."/>
            <person name="Varshney R.K."/>
            <person name="Wang X."/>
            <person name="Zhang X."/>
            <person name="Barkley N."/>
            <person name="Guimaraes P.M."/>
            <person name="Isobe S."/>
            <person name="Guo B."/>
            <person name="Liao B."/>
            <person name="Stalker H.T."/>
            <person name="Schmitz R.J."/>
            <person name="Scheffler B.E."/>
            <person name="Leal-Bertioli S.C."/>
            <person name="Xun X."/>
            <person name="Jackson S.A."/>
            <person name="Michelmore R."/>
            <person name="Ozias-Akins P."/>
        </authorList>
    </citation>
    <scope>NUCLEOTIDE SEQUENCE [LARGE SCALE GENOMIC DNA]</scope>
    <source>
        <strain evidence="1">cv. V14167</strain>
    </source>
</reference>
<name>A0A9C6TPQ8_ARADU</name>
<evidence type="ECO:0000313" key="1">
    <source>
        <dbReference type="Proteomes" id="UP000515211"/>
    </source>
</evidence>
<organism evidence="1 2">
    <name type="scientific">Arachis duranensis</name>
    <name type="common">Wild peanut</name>
    <dbReference type="NCBI Taxonomy" id="130453"/>
    <lineage>
        <taxon>Eukaryota</taxon>
        <taxon>Viridiplantae</taxon>
        <taxon>Streptophyta</taxon>
        <taxon>Embryophyta</taxon>
        <taxon>Tracheophyta</taxon>
        <taxon>Spermatophyta</taxon>
        <taxon>Magnoliopsida</taxon>
        <taxon>eudicotyledons</taxon>
        <taxon>Gunneridae</taxon>
        <taxon>Pentapetalae</taxon>
        <taxon>rosids</taxon>
        <taxon>fabids</taxon>
        <taxon>Fabales</taxon>
        <taxon>Fabaceae</taxon>
        <taxon>Papilionoideae</taxon>
        <taxon>50 kb inversion clade</taxon>
        <taxon>dalbergioids sensu lato</taxon>
        <taxon>Dalbergieae</taxon>
        <taxon>Pterocarpus clade</taxon>
        <taxon>Arachis</taxon>
    </lineage>
</organism>
<dbReference type="GeneID" id="107477912"/>
<gene>
    <name evidence="2" type="primary">LOC107477912</name>
</gene>
<dbReference type="Proteomes" id="UP000515211">
    <property type="component" value="Chromosome 3"/>
</dbReference>
<accession>A0A9C6TPQ8</accession>
<proteinExistence type="predicted"/>
<evidence type="ECO:0000313" key="2">
    <source>
        <dbReference type="RefSeq" id="XP_052114579.1"/>
    </source>
</evidence>
<dbReference type="AlphaFoldDB" id="A0A9C6TPQ8"/>